<evidence type="ECO:0000313" key="2">
    <source>
        <dbReference type="EMBL" id="VDN23937.1"/>
    </source>
</evidence>
<protein>
    <submittedName>
        <fullName evidence="2 4">Uncharacterized protein</fullName>
    </submittedName>
</protein>
<name>A0A183E016_9BILA</name>
<keyword evidence="3" id="KW-1185">Reference proteome</keyword>
<evidence type="ECO:0000313" key="4">
    <source>
        <dbReference type="WBParaSite" id="GPUH_0001432601-mRNA-1"/>
    </source>
</evidence>
<dbReference type="Proteomes" id="UP000271098">
    <property type="component" value="Unassembled WGS sequence"/>
</dbReference>
<feature type="region of interest" description="Disordered" evidence="1">
    <location>
        <begin position="1"/>
        <end position="39"/>
    </location>
</feature>
<reference evidence="4" key="1">
    <citation type="submission" date="2016-06" db="UniProtKB">
        <authorList>
            <consortium name="WormBaseParasite"/>
        </authorList>
    </citation>
    <scope>IDENTIFICATION</scope>
</reference>
<evidence type="ECO:0000256" key="1">
    <source>
        <dbReference type="SAM" id="MobiDB-lite"/>
    </source>
</evidence>
<dbReference type="EMBL" id="UYRT01081118">
    <property type="protein sequence ID" value="VDN23937.1"/>
    <property type="molecule type" value="Genomic_DNA"/>
</dbReference>
<accession>A0A183E016</accession>
<organism evidence="4">
    <name type="scientific">Gongylonema pulchrum</name>
    <dbReference type="NCBI Taxonomy" id="637853"/>
    <lineage>
        <taxon>Eukaryota</taxon>
        <taxon>Metazoa</taxon>
        <taxon>Ecdysozoa</taxon>
        <taxon>Nematoda</taxon>
        <taxon>Chromadorea</taxon>
        <taxon>Rhabditida</taxon>
        <taxon>Spirurina</taxon>
        <taxon>Spiruromorpha</taxon>
        <taxon>Spiruroidea</taxon>
        <taxon>Gongylonematidae</taxon>
        <taxon>Gongylonema</taxon>
    </lineage>
</organism>
<proteinExistence type="predicted"/>
<gene>
    <name evidence="2" type="ORF">GPUH_LOCUS14308</name>
</gene>
<sequence length="96" mass="10871">MAYRTRQSDPSDTSSDEEGPSICKSQRMDEPMEGQRLGSKAAQMWTDFLTERSLLESFSGSVEVCPDGSRKVERGVESYALPEKRADFEEKDRVML</sequence>
<reference evidence="2 3" key="2">
    <citation type="submission" date="2018-11" db="EMBL/GenBank/DDBJ databases">
        <authorList>
            <consortium name="Pathogen Informatics"/>
        </authorList>
    </citation>
    <scope>NUCLEOTIDE SEQUENCE [LARGE SCALE GENOMIC DNA]</scope>
</reference>
<dbReference type="AlphaFoldDB" id="A0A183E016"/>
<evidence type="ECO:0000313" key="3">
    <source>
        <dbReference type="Proteomes" id="UP000271098"/>
    </source>
</evidence>
<dbReference type="OrthoDB" id="20573at2759"/>
<dbReference type="WBParaSite" id="GPUH_0001432601-mRNA-1">
    <property type="protein sequence ID" value="GPUH_0001432601-mRNA-1"/>
    <property type="gene ID" value="GPUH_0001432601"/>
</dbReference>